<protein>
    <submittedName>
        <fullName evidence="1">DsrE family protein</fullName>
    </submittedName>
</protein>
<dbReference type="Gene3D" id="3.40.1260.10">
    <property type="entry name" value="DsrEFH-like"/>
    <property type="match status" value="1"/>
</dbReference>
<accession>A0ABP4EY59</accession>
<dbReference type="InterPro" id="IPR027396">
    <property type="entry name" value="DsrEFH-like"/>
</dbReference>
<gene>
    <name evidence="1" type="ORF">GCM10009606_25540</name>
</gene>
<name>A0ABP4EY59_9ACTN</name>
<comment type="caution">
    <text evidence="1">The sequence shown here is derived from an EMBL/GenBank/DDBJ whole genome shotgun (WGS) entry which is preliminary data.</text>
</comment>
<proteinExistence type="predicted"/>
<sequence length="118" mass="12073">MRPLVVKVTCGSDDPERCNQGLTVAATALTAGAEVSLWLTGEGSWLGVAGRETFHLPHAASPAGLVESVLAGGRVTVCTQCAARRGITEGDVWPGVRIAGAAAFAEEVLAPDAQALVY</sequence>
<evidence type="ECO:0000313" key="1">
    <source>
        <dbReference type="EMBL" id="GAA1145325.1"/>
    </source>
</evidence>
<keyword evidence="2" id="KW-1185">Reference proteome</keyword>
<dbReference type="RefSeq" id="WP_343907943.1">
    <property type="nucleotide sequence ID" value="NZ_BAAAJE010000012.1"/>
</dbReference>
<reference evidence="2" key="1">
    <citation type="journal article" date="2019" name="Int. J. Syst. Evol. Microbiol.">
        <title>The Global Catalogue of Microorganisms (GCM) 10K type strain sequencing project: providing services to taxonomists for standard genome sequencing and annotation.</title>
        <authorList>
            <consortium name="The Broad Institute Genomics Platform"/>
            <consortium name="The Broad Institute Genome Sequencing Center for Infectious Disease"/>
            <person name="Wu L."/>
            <person name="Ma J."/>
        </authorList>
    </citation>
    <scope>NUCLEOTIDE SEQUENCE [LARGE SCALE GENOMIC DNA]</scope>
    <source>
        <strain evidence="2">JCM 11813</strain>
    </source>
</reference>
<evidence type="ECO:0000313" key="2">
    <source>
        <dbReference type="Proteomes" id="UP001499979"/>
    </source>
</evidence>
<organism evidence="1 2">
    <name type="scientific">Nocardioides aquiterrae</name>
    <dbReference type="NCBI Taxonomy" id="203799"/>
    <lineage>
        <taxon>Bacteria</taxon>
        <taxon>Bacillati</taxon>
        <taxon>Actinomycetota</taxon>
        <taxon>Actinomycetes</taxon>
        <taxon>Propionibacteriales</taxon>
        <taxon>Nocardioidaceae</taxon>
        <taxon>Nocardioides</taxon>
    </lineage>
</organism>
<dbReference type="SUPFAM" id="SSF75169">
    <property type="entry name" value="DsrEFH-like"/>
    <property type="match status" value="1"/>
</dbReference>
<dbReference type="EMBL" id="BAAAJE010000012">
    <property type="protein sequence ID" value="GAA1145325.1"/>
    <property type="molecule type" value="Genomic_DNA"/>
</dbReference>
<dbReference type="InterPro" id="IPR003787">
    <property type="entry name" value="Sulphur_relay_DsrE/F-like"/>
</dbReference>
<dbReference type="Pfam" id="PF02635">
    <property type="entry name" value="DsrE"/>
    <property type="match status" value="1"/>
</dbReference>
<dbReference type="Proteomes" id="UP001499979">
    <property type="component" value="Unassembled WGS sequence"/>
</dbReference>